<accession>A0A9D4K6F8</accession>
<reference evidence="2" key="2">
    <citation type="submission" date="2020-11" db="EMBL/GenBank/DDBJ databases">
        <authorList>
            <person name="McCartney M.A."/>
            <person name="Auch B."/>
            <person name="Kono T."/>
            <person name="Mallez S."/>
            <person name="Becker A."/>
            <person name="Gohl D.M."/>
            <person name="Silverstein K.A.T."/>
            <person name="Koren S."/>
            <person name="Bechman K.B."/>
            <person name="Herman A."/>
            <person name="Abrahante J.E."/>
            <person name="Garbe J."/>
        </authorList>
    </citation>
    <scope>NUCLEOTIDE SEQUENCE</scope>
    <source>
        <strain evidence="2">Duluth1</strain>
        <tissue evidence="2">Whole animal</tissue>
    </source>
</reference>
<feature type="region of interest" description="Disordered" evidence="1">
    <location>
        <begin position="1"/>
        <end position="21"/>
    </location>
</feature>
<name>A0A9D4K6F8_DREPO</name>
<dbReference type="EMBL" id="JAIWYP010000004">
    <property type="protein sequence ID" value="KAH3833779.1"/>
    <property type="molecule type" value="Genomic_DNA"/>
</dbReference>
<gene>
    <name evidence="2" type="ORF">DPMN_107095</name>
</gene>
<reference evidence="2" key="1">
    <citation type="journal article" date="2019" name="bioRxiv">
        <title>The Genome of the Zebra Mussel, Dreissena polymorpha: A Resource for Invasive Species Research.</title>
        <authorList>
            <person name="McCartney M.A."/>
            <person name="Auch B."/>
            <person name="Kono T."/>
            <person name="Mallez S."/>
            <person name="Zhang Y."/>
            <person name="Obille A."/>
            <person name="Becker A."/>
            <person name="Abrahante J.E."/>
            <person name="Garbe J."/>
            <person name="Badalamenti J.P."/>
            <person name="Herman A."/>
            <person name="Mangelson H."/>
            <person name="Liachko I."/>
            <person name="Sullivan S."/>
            <person name="Sone E.D."/>
            <person name="Koren S."/>
            <person name="Silverstein K.A.T."/>
            <person name="Beckman K.B."/>
            <person name="Gohl D.M."/>
        </authorList>
    </citation>
    <scope>NUCLEOTIDE SEQUENCE</scope>
    <source>
        <strain evidence="2">Duluth1</strain>
        <tissue evidence="2">Whole animal</tissue>
    </source>
</reference>
<organism evidence="2 3">
    <name type="scientific">Dreissena polymorpha</name>
    <name type="common">Zebra mussel</name>
    <name type="synonym">Mytilus polymorpha</name>
    <dbReference type="NCBI Taxonomy" id="45954"/>
    <lineage>
        <taxon>Eukaryota</taxon>
        <taxon>Metazoa</taxon>
        <taxon>Spiralia</taxon>
        <taxon>Lophotrochozoa</taxon>
        <taxon>Mollusca</taxon>
        <taxon>Bivalvia</taxon>
        <taxon>Autobranchia</taxon>
        <taxon>Heteroconchia</taxon>
        <taxon>Euheterodonta</taxon>
        <taxon>Imparidentia</taxon>
        <taxon>Neoheterodontei</taxon>
        <taxon>Myida</taxon>
        <taxon>Dreissenoidea</taxon>
        <taxon>Dreissenidae</taxon>
        <taxon>Dreissena</taxon>
    </lineage>
</organism>
<proteinExistence type="predicted"/>
<protein>
    <submittedName>
        <fullName evidence="2">Uncharacterized protein</fullName>
    </submittedName>
</protein>
<evidence type="ECO:0000313" key="3">
    <source>
        <dbReference type="Proteomes" id="UP000828390"/>
    </source>
</evidence>
<dbReference type="AlphaFoldDB" id="A0A9D4K6F8"/>
<keyword evidence="3" id="KW-1185">Reference proteome</keyword>
<dbReference type="Proteomes" id="UP000828390">
    <property type="component" value="Unassembled WGS sequence"/>
</dbReference>
<comment type="caution">
    <text evidence="2">The sequence shown here is derived from an EMBL/GenBank/DDBJ whole genome shotgun (WGS) entry which is preliminary data.</text>
</comment>
<sequence>MTRTSSRPVLSQLKGTLNVSSSDEFEKPRLLRKSVSAGAMGSKTSKSDLRVETEEDLVGDMLDNITKKKRKLGNPQKGFFGEMKPE</sequence>
<evidence type="ECO:0000313" key="2">
    <source>
        <dbReference type="EMBL" id="KAH3833779.1"/>
    </source>
</evidence>
<evidence type="ECO:0000256" key="1">
    <source>
        <dbReference type="SAM" id="MobiDB-lite"/>
    </source>
</evidence>